<comment type="caution">
    <text evidence="2">The sequence shown here is derived from an EMBL/GenBank/DDBJ whole genome shotgun (WGS) entry which is preliminary data.</text>
</comment>
<dbReference type="Proteomes" id="UP001225761">
    <property type="component" value="Unassembled WGS sequence"/>
</dbReference>
<sequence length="133" mass="15100">MKIKSLLLIVTCSSLSLFSACKKDIEDPLNGSSNVEVCGIKDPVNNLKWLSDKMKVYTFGDNADKLNGVVLFEYKGENVIEIQCSICSSTNIHQYKCDGTLYDFSNSNNFQDYVKNRKKIDVLYGTEIWKYSN</sequence>
<protein>
    <recommendedName>
        <fullName evidence="4">Lipoprotein</fullName>
    </recommendedName>
</protein>
<keyword evidence="3" id="KW-1185">Reference proteome</keyword>
<evidence type="ECO:0008006" key="4">
    <source>
        <dbReference type="Google" id="ProtNLM"/>
    </source>
</evidence>
<dbReference type="EMBL" id="JASHIE010000019">
    <property type="protein sequence ID" value="MDI9877237.1"/>
    <property type="molecule type" value="Genomic_DNA"/>
</dbReference>
<gene>
    <name evidence="2" type="ORF">QM481_22040</name>
</gene>
<evidence type="ECO:0000313" key="3">
    <source>
        <dbReference type="Proteomes" id="UP001225761"/>
    </source>
</evidence>
<keyword evidence="1" id="KW-0732">Signal</keyword>
<organism evidence="2 3">
    <name type="scientific">Flectobacillus rivi</name>
    <dbReference type="NCBI Taxonomy" id="2984209"/>
    <lineage>
        <taxon>Bacteria</taxon>
        <taxon>Pseudomonadati</taxon>
        <taxon>Bacteroidota</taxon>
        <taxon>Cytophagia</taxon>
        <taxon>Cytophagales</taxon>
        <taxon>Flectobacillaceae</taxon>
        <taxon>Flectobacillus</taxon>
    </lineage>
</organism>
<name>A0ABT6Z8L2_9BACT</name>
<proteinExistence type="predicted"/>
<dbReference type="PROSITE" id="PS51257">
    <property type="entry name" value="PROKAR_LIPOPROTEIN"/>
    <property type="match status" value="1"/>
</dbReference>
<dbReference type="RefSeq" id="WP_283383357.1">
    <property type="nucleotide sequence ID" value="NZ_JASHIE010000019.1"/>
</dbReference>
<feature type="chain" id="PRO_5047138178" description="Lipoprotein" evidence="1">
    <location>
        <begin position="20"/>
        <end position="133"/>
    </location>
</feature>
<feature type="signal peptide" evidence="1">
    <location>
        <begin position="1"/>
        <end position="19"/>
    </location>
</feature>
<evidence type="ECO:0000313" key="2">
    <source>
        <dbReference type="EMBL" id="MDI9877237.1"/>
    </source>
</evidence>
<accession>A0ABT6Z8L2</accession>
<reference evidence="2 3" key="1">
    <citation type="submission" date="2023-05" db="EMBL/GenBank/DDBJ databases">
        <title>Novel species of genus Flectobacillus isolated from stream in China.</title>
        <authorList>
            <person name="Lu H."/>
        </authorList>
    </citation>
    <scope>NUCLEOTIDE SEQUENCE [LARGE SCALE GENOMIC DNA]</scope>
    <source>
        <strain evidence="2 3">LFS242W</strain>
    </source>
</reference>
<evidence type="ECO:0000256" key="1">
    <source>
        <dbReference type="SAM" id="SignalP"/>
    </source>
</evidence>